<dbReference type="NCBIfam" id="TIGR00278">
    <property type="entry name" value="membrane protein insertion efficiency factor YidD"/>
    <property type="match status" value="1"/>
</dbReference>
<gene>
    <name evidence="1" type="ORF">MGWOODY_XGa93</name>
</gene>
<accession>A0A160TPG4</accession>
<dbReference type="SMART" id="SM01234">
    <property type="entry name" value="Haemolytic"/>
    <property type="match status" value="1"/>
</dbReference>
<organism evidence="1">
    <name type="scientific">hydrothermal vent metagenome</name>
    <dbReference type="NCBI Taxonomy" id="652676"/>
    <lineage>
        <taxon>unclassified sequences</taxon>
        <taxon>metagenomes</taxon>
        <taxon>ecological metagenomes</taxon>
    </lineage>
</organism>
<sequence>MRQVVTAALRGYRYLISPLLGPSCRFYPTCSSYAIEAIERHGVTRGIWLTLRRLIRCNPWHPGGVDMVPGENAGNSGCLHH</sequence>
<reference evidence="1" key="1">
    <citation type="submission" date="2015-10" db="EMBL/GenBank/DDBJ databases">
        <authorList>
            <person name="Gilbert D.G."/>
        </authorList>
    </citation>
    <scope>NUCLEOTIDE SEQUENCE</scope>
</reference>
<dbReference type="PANTHER" id="PTHR33383:SF1">
    <property type="entry name" value="MEMBRANE PROTEIN INSERTION EFFICIENCY FACTOR-RELATED"/>
    <property type="match status" value="1"/>
</dbReference>
<dbReference type="EMBL" id="CZRL01000032">
    <property type="protein sequence ID" value="CUS50496.1"/>
    <property type="molecule type" value="Genomic_DNA"/>
</dbReference>
<proteinExistence type="inferred from homology"/>
<dbReference type="InterPro" id="IPR002696">
    <property type="entry name" value="Membr_insert_effic_factor_YidD"/>
</dbReference>
<dbReference type="Pfam" id="PF01809">
    <property type="entry name" value="YidD"/>
    <property type="match status" value="1"/>
</dbReference>
<dbReference type="AlphaFoldDB" id="A0A160TPG4"/>
<dbReference type="HAMAP" id="MF_00386">
    <property type="entry name" value="UPF0161_YidD"/>
    <property type="match status" value="1"/>
</dbReference>
<protein>
    <submittedName>
        <fullName evidence="1">Protein YidD</fullName>
    </submittedName>
</protein>
<dbReference type="PANTHER" id="PTHR33383">
    <property type="entry name" value="MEMBRANE PROTEIN INSERTION EFFICIENCY FACTOR-RELATED"/>
    <property type="match status" value="1"/>
</dbReference>
<evidence type="ECO:0000313" key="1">
    <source>
        <dbReference type="EMBL" id="CUS50496.1"/>
    </source>
</evidence>
<name>A0A160TPG4_9ZZZZ</name>